<comment type="similarity">
    <text evidence="2">Belongs to the NEMP family.</text>
</comment>
<reference evidence="10" key="1">
    <citation type="journal article" date="2023" name="Science">
        <title>Elucidation of the pathway for biosynthesis of saponin adjuvants from the soapbark tree.</title>
        <authorList>
            <person name="Reed J."/>
            <person name="Orme A."/>
            <person name="El-Demerdash A."/>
            <person name="Owen C."/>
            <person name="Martin L.B.B."/>
            <person name="Misra R.C."/>
            <person name="Kikuchi S."/>
            <person name="Rejzek M."/>
            <person name="Martin A.C."/>
            <person name="Harkess A."/>
            <person name="Leebens-Mack J."/>
            <person name="Louveau T."/>
            <person name="Stephenson M.J."/>
            <person name="Osbourn A."/>
        </authorList>
    </citation>
    <scope>NUCLEOTIDE SEQUENCE</scope>
    <source>
        <strain evidence="10">S10</strain>
    </source>
</reference>
<dbReference type="Proteomes" id="UP001163823">
    <property type="component" value="Chromosome 14"/>
</dbReference>
<dbReference type="PANTHER" id="PTHR31587">
    <property type="entry name" value="TRANSMEMBRANE PROTEIN (DUF2215)"/>
    <property type="match status" value="1"/>
</dbReference>
<comment type="subcellular location">
    <subcellularLocation>
        <location evidence="1">Nucleus inner membrane</location>
        <topology evidence="1">Multi-pass membrane protein</topology>
        <orientation evidence="1">Nucleoplasmic side</orientation>
    </subcellularLocation>
</comment>
<name>A0AAD7KSS7_QUISA</name>
<feature type="transmembrane region" description="Helical" evidence="9">
    <location>
        <begin position="203"/>
        <end position="223"/>
    </location>
</feature>
<evidence type="ECO:0000256" key="3">
    <source>
        <dbReference type="ARBA" id="ARBA00022692"/>
    </source>
</evidence>
<feature type="transmembrane region" description="Helical" evidence="9">
    <location>
        <begin position="334"/>
        <end position="355"/>
    </location>
</feature>
<evidence type="ECO:0000256" key="2">
    <source>
        <dbReference type="ARBA" id="ARBA00005748"/>
    </source>
</evidence>
<evidence type="ECO:0000256" key="8">
    <source>
        <dbReference type="SAM" id="MobiDB-lite"/>
    </source>
</evidence>
<feature type="transmembrane region" description="Helical" evidence="9">
    <location>
        <begin position="52"/>
        <end position="77"/>
    </location>
</feature>
<dbReference type="EMBL" id="JARAOO010000014">
    <property type="protein sequence ID" value="KAJ7944536.1"/>
    <property type="molecule type" value="Genomic_DNA"/>
</dbReference>
<feature type="transmembrane region" description="Helical" evidence="9">
    <location>
        <begin position="229"/>
        <end position="248"/>
    </location>
</feature>
<keyword evidence="11" id="KW-1185">Reference proteome</keyword>
<evidence type="ECO:0000256" key="9">
    <source>
        <dbReference type="SAM" id="Phobius"/>
    </source>
</evidence>
<evidence type="ECO:0000313" key="11">
    <source>
        <dbReference type="Proteomes" id="UP001163823"/>
    </source>
</evidence>
<keyword evidence="7" id="KW-0539">Nucleus</keyword>
<feature type="non-terminal residue" evidence="10">
    <location>
        <position position="531"/>
    </location>
</feature>
<evidence type="ECO:0000256" key="6">
    <source>
        <dbReference type="ARBA" id="ARBA00023136"/>
    </source>
</evidence>
<feature type="transmembrane region" description="Helical" evidence="9">
    <location>
        <begin position="16"/>
        <end position="32"/>
    </location>
</feature>
<dbReference type="InterPro" id="IPR019358">
    <property type="entry name" value="NEMP_fam"/>
</dbReference>
<feature type="transmembrane region" description="Helical" evidence="9">
    <location>
        <begin position="361"/>
        <end position="381"/>
    </location>
</feature>
<keyword evidence="5 9" id="KW-1133">Transmembrane helix</keyword>
<feature type="transmembrane region" description="Helical" evidence="9">
    <location>
        <begin position="260"/>
        <end position="282"/>
    </location>
</feature>
<comment type="caution">
    <text evidence="10">The sequence shown here is derived from an EMBL/GenBank/DDBJ whole genome shotgun (WGS) entry which is preliminary data.</text>
</comment>
<evidence type="ECO:0000256" key="1">
    <source>
        <dbReference type="ARBA" id="ARBA00004575"/>
    </source>
</evidence>
<dbReference type="PANTHER" id="PTHR31587:SF4">
    <property type="entry name" value="TRANSMEMBRANE PROTEIN (DUF2215)"/>
    <property type="match status" value="1"/>
</dbReference>
<protein>
    <submittedName>
        <fullName evidence="10">Nuclear envelope integral membrane protein 1 isoform X1</fullName>
    </submittedName>
</protein>
<gene>
    <name evidence="10" type="ORF">O6P43_033919</name>
</gene>
<keyword evidence="3 9" id="KW-0812">Transmembrane</keyword>
<dbReference type="KEGG" id="qsa:O6P43_033919"/>
<sequence>VRPNKIFIVSSRSRRMLLFFLYFQRALFFSLIPNPETMLTLGSAEPIRSAWFIWLLFLFLSLLTSYLVSANELLLVVDQNTTLRLSHGSPVGKSPGSKPGASMVCERVHVHGLSRLKNLRKIAHTVKVKVSPINSNVRLPSIEICFHRNMSLEVGMCPQGRWEKVGKGFWARPMSPFDYKLLDIRTSGSSLENFEVSIEEEFFLYRIIFLILGIILMSLASALGKSLAFYYSSAMAVGIVLVILMVLFQGMKLLPTGRKSSLAIFLYSTAVGLGTILLRYIPGLFRSIVAEIGISEDMYNPLAIFLLAFIALTGAWLGFWVVRKLVLTEDGSVDISTSYFVAWAIRILAAVFILQSSIDPLLAIAAFSSGVAVSSVLKRFLRLRFLRRLYRTLFKSPKKNRRRSQVPELSHEDSHDEYTYKMQSDESSKSPRQLKNFILTSCKSPGQGFTKTSPQQLSKKLFPSTFHTTPERRQFSKVEWDKFTKDSTEKALEELVGSPDFSKWILTNAERITVSPKTGRADRVHSWMSWS</sequence>
<dbReference type="AlphaFoldDB" id="A0AAD7KSS7"/>
<accession>A0AAD7KSS7</accession>
<proteinExistence type="inferred from homology"/>
<keyword evidence="6 9" id="KW-0472">Membrane</keyword>
<feature type="transmembrane region" description="Helical" evidence="9">
    <location>
        <begin position="302"/>
        <end position="322"/>
    </location>
</feature>
<dbReference type="Pfam" id="PF10225">
    <property type="entry name" value="NEMP"/>
    <property type="match status" value="1"/>
</dbReference>
<feature type="compositionally biased region" description="Basic and acidic residues" evidence="8">
    <location>
        <begin position="409"/>
        <end position="429"/>
    </location>
</feature>
<evidence type="ECO:0000256" key="4">
    <source>
        <dbReference type="ARBA" id="ARBA00022729"/>
    </source>
</evidence>
<keyword evidence="4" id="KW-0732">Signal</keyword>
<evidence type="ECO:0000256" key="5">
    <source>
        <dbReference type="ARBA" id="ARBA00022989"/>
    </source>
</evidence>
<evidence type="ECO:0000256" key="7">
    <source>
        <dbReference type="ARBA" id="ARBA00023242"/>
    </source>
</evidence>
<feature type="region of interest" description="Disordered" evidence="8">
    <location>
        <begin position="401"/>
        <end position="431"/>
    </location>
</feature>
<dbReference type="GO" id="GO:0005637">
    <property type="term" value="C:nuclear inner membrane"/>
    <property type="evidence" value="ECO:0007669"/>
    <property type="project" value="UniProtKB-SubCell"/>
</dbReference>
<organism evidence="10 11">
    <name type="scientific">Quillaja saponaria</name>
    <name type="common">Soap bark tree</name>
    <dbReference type="NCBI Taxonomy" id="32244"/>
    <lineage>
        <taxon>Eukaryota</taxon>
        <taxon>Viridiplantae</taxon>
        <taxon>Streptophyta</taxon>
        <taxon>Embryophyta</taxon>
        <taxon>Tracheophyta</taxon>
        <taxon>Spermatophyta</taxon>
        <taxon>Magnoliopsida</taxon>
        <taxon>eudicotyledons</taxon>
        <taxon>Gunneridae</taxon>
        <taxon>Pentapetalae</taxon>
        <taxon>rosids</taxon>
        <taxon>fabids</taxon>
        <taxon>Fabales</taxon>
        <taxon>Quillajaceae</taxon>
        <taxon>Quillaja</taxon>
    </lineage>
</organism>
<evidence type="ECO:0000313" key="10">
    <source>
        <dbReference type="EMBL" id="KAJ7944536.1"/>
    </source>
</evidence>